<dbReference type="InterPro" id="IPR002545">
    <property type="entry name" value="CheW-lke_dom"/>
</dbReference>
<reference evidence="2 3" key="1">
    <citation type="submission" date="2017-09" db="EMBL/GenBank/DDBJ databases">
        <title>Depth-based differentiation of microbial function through sediment-hosted aquifers and enrichment of novel symbionts in the deep terrestrial subsurface.</title>
        <authorList>
            <person name="Probst A.J."/>
            <person name="Ladd B."/>
            <person name="Jarett J.K."/>
            <person name="Geller-Mcgrath D.E."/>
            <person name="Sieber C.M."/>
            <person name="Emerson J.B."/>
            <person name="Anantharaman K."/>
            <person name="Thomas B.C."/>
            <person name="Malmstrom R."/>
            <person name="Stieglmeier M."/>
            <person name="Klingl A."/>
            <person name="Woyke T."/>
            <person name="Ryan C.M."/>
            <person name="Banfield J.F."/>
        </authorList>
    </citation>
    <scope>NUCLEOTIDE SEQUENCE [LARGE SCALE GENOMIC DNA]</scope>
    <source>
        <strain evidence="2">CG11_big_fil_rev_8_21_14_0_20_42_13</strain>
    </source>
</reference>
<proteinExistence type="predicted"/>
<evidence type="ECO:0000313" key="3">
    <source>
        <dbReference type="Proteomes" id="UP000229641"/>
    </source>
</evidence>
<evidence type="ECO:0000259" key="1">
    <source>
        <dbReference type="PROSITE" id="PS50851"/>
    </source>
</evidence>
<dbReference type="PANTHER" id="PTHR22617:SF23">
    <property type="entry name" value="CHEMOTAXIS PROTEIN CHEW"/>
    <property type="match status" value="1"/>
</dbReference>
<gene>
    <name evidence="2" type="ORF">COV72_03540</name>
</gene>
<name>A0A2H0LY31_9BACT</name>
<dbReference type="InterPro" id="IPR036061">
    <property type="entry name" value="CheW-like_dom_sf"/>
</dbReference>
<dbReference type="GO" id="GO:0005829">
    <property type="term" value="C:cytosol"/>
    <property type="evidence" value="ECO:0007669"/>
    <property type="project" value="TreeGrafter"/>
</dbReference>
<dbReference type="GO" id="GO:0007165">
    <property type="term" value="P:signal transduction"/>
    <property type="evidence" value="ECO:0007669"/>
    <property type="project" value="InterPro"/>
</dbReference>
<dbReference type="Pfam" id="PF01584">
    <property type="entry name" value="CheW"/>
    <property type="match status" value="1"/>
</dbReference>
<dbReference type="Gene3D" id="2.40.50.180">
    <property type="entry name" value="CheA-289, Domain 4"/>
    <property type="match status" value="1"/>
</dbReference>
<dbReference type="GO" id="GO:0006935">
    <property type="term" value="P:chemotaxis"/>
    <property type="evidence" value="ECO:0007669"/>
    <property type="project" value="InterPro"/>
</dbReference>
<dbReference type="SMART" id="SM00260">
    <property type="entry name" value="CheW"/>
    <property type="match status" value="1"/>
</dbReference>
<accession>A0A2H0LY31</accession>
<dbReference type="Gene3D" id="2.30.30.40">
    <property type="entry name" value="SH3 Domains"/>
    <property type="match status" value="1"/>
</dbReference>
<dbReference type="Proteomes" id="UP000229641">
    <property type="component" value="Unassembled WGS sequence"/>
</dbReference>
<comment type="caution">
    <text evidence="2">The sequence shown here is derived from an EMBL/GenBank/DDBJ whole genome shotgun (WGS) entry which is preliminary data.</text>
</comment>
<evidence type="ECO:0000313" key="2">
    <source>
        <dbReference type="EMBL" id="PIQ89333.1"/>
    </source>
</evidence>
<dbReference type="PANTHER" id="PTHR22617">
    <property type="entry name" value="CHEMOTAXIS SENSOR HISTIDINE KINASE-RELATED"/>
    <property type="match status" value="1"/>
</dbReference>
<sequence>MEDKNKITKMASAQNDASNTASSIDFYEDENRPRERRIKFVTFSLGKEWYGIEISKVKDVSMLAEVVRLPCVADYISGIVNLRGNIISVTDLRKLLGLSHAALTKNSRLLVINSREIETGIIVEDTPKVVDVELSKIDPPLEIFDQERAEYIVGVCKLEDIFFAILNVEKILSVRNR</sequence>
<dbReference type="EMBL" id="PCWA01000051">
    <property type="protein sequence ID" value="PIQ89333.1"/>
    <property type="molecule type" value="Genomic_DNA"/>
</dbReference>
<dbReference type="SUPFAM" id="SSF50341">
    <property type="entry name" value="CheW-like"/>
    <property type="match status" value="1"/>
</dbReference>
<dbReference type="InterPro" id="IPR039315">
    <property type="entry name" value="CheW"/>
</dbReference>
<protein>
    <recommendedName>
        <fullName evidence="1">CheW-like domain-containing protein</fullName>
    </recommendedName>
</protein>
<organism evidence="2 3">
    <name type="scientific">Candidatus Ghiorseimicrobium undicola</name>
    <dbReference type="NCBI Taxonomy" id="1974746"/>
    <lineage>
        <taxon>Bacteria</taxon>
        <taxon>Pseudomonadati</taxon>
        <taxon>Candidatus Omnitrophota</taxon>
        <taxon>Candidatus Ghiorseimicrobium</taxon>
    </lineage>
</organism>
<dbReference type="AlphaFoldDB" id="A0A2H0LY31"/>
<dbReference type="PROSITE" id="PS50851">
    <property type="entry name" value="CHEW"/>
    <property type="match status" value="1"/>
</dbReference>
<feature type="domain" description="CheW-like" evidence="1">
    <location>
        <begin position="37"/>
        <end position="177"/>
    </location>
</feature>